<dbReference type="GO" id="GO:0045333">
    <property type="term" value="P:cellular respiration"/>
    <property type="evidence" value="ECO:0007669"/>
    <property type="project" value="InterPro"/>
</dbReference>
<reference evidence="3 4" key="1">
    <citation type="submission" date="2016-10" db="EMBL/GenBank/DDBJ databases">
        <authorList>
            <person name="de Groot N.N."/>
        </authorList>
    </citation>
    <scope>NUCLEOTIDE SEQUENCE [LARGE SCALE GENOMIC DNA]</scope>
    <source>
        <strain evidence="4">L7-484,KACC 16230,DSM 25025</strain>
    </source>
</reference>
<dbReference type="STRING" id="1166073.SAMN05192530_103417"/>
<dbReference type="SUPFAM" id="SSF55961">
    <property type="entry name" value="Bet v1-like"/>
    <property type="match status" value="1"/>
</dbReference>
<organism evidence="3 4">
    <name type="scientific">Aureimonas jatrophae</name>
    <dbReference type="NCBI Taxonomy" id="1166073"/>
    <lineage>
        <taxon>Bacteria</taxon>
        <taxon>Pseudomonadati</taxon>
        <taxon>Pseudomonadota</taxon>
        <taxon>Alphaproteobacteria</taxon>
        <taxon>Hyphomicrobiales</taxon>
        <taxon>Aurantimonadaceae</taxon>
        <taxon>Aureimonas</taxon>
    </lineage>
</organism>
<dbReference type="Pfam" id="PF03364">
    <property type="entry name" value="Polyketide_cyc"/>
    <property type="match status" value="1"/>
</dbReference>
<dbReference type="PANTHER" id="PTHR12901:SF10">
    <property type="entry name" value="COENZYME Q-BINDING PROTEIN COQ10, MITOCHONDRIAL"/>
    <property type="match status" value="1"/>
</dbReference>
<dbReference type="AlphaFoldDB" id="A0A1H0GY85"/>
<evidence type="ECO:0000259" key="2">
    <source>
        <dbReference type="Pfam" id="PF03364"/>
    </source>
</evidence>
<proteinExistence type="inferred from homology"/>
<dbReference type="CDD" id="cd07813">
    <property type="entry name" value="COQ10p_like"/>
    <property type="match status" value="1"/>
</dbReference>
<name>A0A1H0GY85_9HYPH</name>
<dbReference type="GO" id="GO:0048039">
    <property type="term" value="F:ubiquinone binding"/>
    <property type="evidence" value="ECO:0007669"/>
    <property type="project" value="InterPro"/>
</dbReference>
<evidence type="ECO:0000256" key="1">
    <source>
        <dbReference type="ARBA" id="ARBA00008918"/>
    </source>
</evidence>
<dbReference type="InterPro" id="IPR023393">
    <property type="entry name" value="START-like_dom_sf"/>
</dbReference>
<sequence length="156" mass="18266">MPKFETARLVPHTPDQMFDLVADIEQYPRFLPLCQNIGVRSRREREGKTLLVADMTVAYKLVRETFTSQVLLRPDDREIDVSYIDGPFRYLENRWTFRPVGEGCEVRFYIDYEFKSRALGLLMGSMFDYAFRRFANAFEDRANVVYGQPRATGARS</sequence>
<dbReference type="OrthoDB" id="9804759at2"/>
<protein>
    <submittedName>
        <fullName evidence="3">Coenzyme Q-binding protein COQ10</fullName>
    </submittedName>
</protein>
<dbReference type="InterPro" id="IPR005031">
    <property type="entry name" value="COQ10_START"/>
</dbReference>
<evidence type="ECO:0000313" key="4">
    <source>
        <dbReference type="Proteomes" id="UP000198793"/>
    </source>
</evidence>
<feature type="domain" description="Coenzyme Q-binding protein COQ10 START" evidence="2">
    <location>
        <begin position="10"/>
        <end position="139"/>
    </location>
</feature>
<gene>
    <name evidence="3" type="ORF">SAMN05192530_103417</name>
</gene>
<dbReference type="RefSeq" id="WP_090672516.1">
    <property type="nucleotide sequence ID" value="NZ_FNIT01000003.1"/>
</dbReference>
<dbReference type="Proteomes" id="UP000198793">
    <property type="component" value="Unassembled WGS sequence"/>
</dbReference>
<dbReference type="PANTHER" id="PTHR12901">
    <property type="entry name" value="SPERM PROTEIN HOMOLOG"/>
    <property type="match status" value="1"/>
</dbReference>
<dbReference type="InterPro" id="IPR044996">
    <property type="entry name" value="COQ10-like"/>
</dbReference>
<dbReference type="EMBL" id="FNIT01000003">
    <property type="protein sequence ID" value="SDO11859.1"/>
    <property type="molecule type" value="Genomic_DNA"/>
</dbReference>
<evidence type="ECO:0000313" key="3">
    <source>
        <dbReference type="EMBL" id="SDO11859.1"/>
    </source>
</evidence>
<accession>A0A1H0GY85</accession>
<dbReference type="Gene3D" id="3.30.530.20">
    <property type="match status" value="1"/>
</dbReference>
<keyword evidence="4" id="KW-1185">Reference proteome</keyword>
<comment type="similarity">
    <text evidence="1">Belongs to the ribosome association toxin RatA family.</text>
</comment>